<gene>
    <name evidence="1" type="ORF">AB0I59_26170</name>
</gene>
<dbReference type="EMBL" id="JBFALK010000015">
    <property type="protein sequence ID" value="MEV0972101.1"/>
    <property type="molecule type" value="Genomic_DNA"/>
</dbReference>
<proteinExistence type="predicted"/>
<dbReference type="Proteomes" id="UP001551675">
    <property type="component" value="Unassembled WGS sequence"/>
</dbReference>
<accession>A0ABV3GKK4</accession>
<name>A0ABV3GKK4_MICGL</name>
<keyword evidence="2" id="KW-1185">Reference proteome</keyword>
<protein>
    <submittedName>
        <fullName evidence="1">Uncharacterized protein</fullName>
    </submittedName>
</protein>
<comment type="caution">
    <text evidence="1">The sequence shown here is derived from an EMBL/GenBank/DDBJ whole genome shotgun (WGS) entry which is preliminary data.</text>
</comment>
<evidence type="ECO:0000313" key="1">
    <source>
        <dbReference type="EMBL" id="MEV0972101.1"/>
    </source>
</evidence>
<dbReference type="RefSeq" id="WP_358136915.1">
    <property type="nucleotide sequence ID" value="NZ_JBFALK010000015.1"/>
</dbReference>
<organism evidence="1 2">
    <name type="scientific">Microtetraspora glauca</name>
    <dbReference type="NCBI Taxonomy" id="1996"/>
    <lineage>
        <taxon>Bacteria</taxon>
        <taxon>Bacillati</taxon>
        <taxon>Actinomycetota</taxon>
        <taxon>Actinomycetes</taxon>
        <taxon>Streptosporangiales</taxon>
        <taxon>Streptosporangiaceae</taxon>
        <taxon>Microtetraspora</taxon>
    </lineage>
</organism>
<sequence length="47" mass="5200">MEEAFGAIAGWDPRLVRAAVFHLLWSGRLVTELKRPLGGGHVVRCAR</sequence>
<reference evidence="1 2" key="1">
    <citation type="submission" date="2024-06" db="EMBL/GenBank/DDBJ databases">
        <title>The Natural Products Discovery Center: Release of the First 8490 Sequenced Strains for Exploring Actinobacteria Biosynthetic Diversity.</title>
        <authorList>
            <person name="Kalkreuter E."/>
            <person name="Kautsar S.A."/>
            <person name="Yang D."/>
            <person name="Bader C.D."/>
            <person name="Teijaro C.N."/>
            <person name="Fluegel L."/>
            <person name="Davis C.M."/>
            <person name="Simpson J.R."/>
            <person name="Lauterbach L."/>
            <person name="Steele A.D."/>
            <person name="Gui C."/>
            <person name="Meng S."/>
            <person name="Li G."/>
            <person name="Viehrig K."/>
            <person name="Ye F."/>
            <person name="Su P."/>
            <person name="Kiefer A.F."/>
            <person name="Nichols A."/>
            <person name="Cepeda A.J."/>
            <person name="Yan W."/>
            <person name="Fan B."/>
            <person name="Jiang Y."/>
            <person name="Adhikari A."/>
            <person name="Zheng C.-J."/>
            <person name="Schuster L."/>
            <person name="Cowan T.M."/>
            <person name="Smanski M.J."/>
            <person name="Chevrette M.G."/>
            <person name="De Carvalho L.P.S."/>
            <person name="Shen B."/>
        </authorList>
    </citation>
    <scope>NUCLEOTIDE SEQUENCE [LARGE SCALE GENOMIC DNA]</scope>
    <source>
        <strain evidence="1 2">NPDC050100</strain>
    </source>
</reference>
<evidence type="ECO:0000313" key="2">
    <source>
        <dbReference type="Proteomes" id="UP001551675"/>
    </source>
</evidence>